<comment type="subcellular location">
    <subcellularLocation>
        <location evidence="1">Nucleus</location>
    </subcellularLocation>
</comment>
<sequence length="253" mass="29435">MKICGQLETHKRDREGINKIRKLRKNLAELKQPRQKFCARWETEFPWLKADRIYESIGICMVCRTDLVCKKSHLERHEKSFKHTRLQELENAATVNVQVTKHPESRYLEDYCYENANNTIGAVPAPGSELRQVEKSEKRAGRSNFTKNELVAVRRSLLLKSNRLKLLKRIDKERNELDKCLRNQRTPDVSHMLNTIVPQKDSFDLFFESMSCTVKALPPKLAAEVKSRVSQLVAEFELRAILERESCEKASAH</sequence>
<dbReference type="AlphaFoldDB" id="A0A1B0AGQ4"/>
<reference evidence="4" key="1">
    <citation type="submission" date="2014-03" db="EMBL/GenBank/DDBJ databases">
        <authorList>
            <person name="Aksoy S."/>
            <person name="Warren W."/>
            <person name="Wilson R.K."/>
        </authorList>
    </citation>
    <scope>NUCLEOTIDE SEQUENCE [LARGE SCALE GENOMIC DNA]</scope>
    <source>
        <strain evidence="4">IAEA</strain>
    </source>
</reference>
<feature type="domain" description="BESS" evidence="2">
    <location>
        <begin position="200"/>
        <end position="239"/>
    </location>
</feature>
<protein>
    <recommendedName>
        <fullName evidence="2">BESS domain-containing protein</fullName>
    </recommendedName>
</protein>
<dbReference type="VEuPathDB" id="VectorBase:GPAI045153"/>
<dbReference type="Pfam" id="PF02944">
    <property type="entry name" value="BESS"/>
    <property type="match status" value="1"/>
</dbReference>
<accession>A0A1B0AGQ4</accession>
<keyword evidence="1" id="KW-0539">Nucleus</keyword>
<dbReference type="EnsemblMetazoa" id="GPAI045153-RA">
    <property type="protein sequence ID" value="GPAI045153-PA"/>
    <property type="gene ID" value="GPAI045153"/>
</dbReference>
<dbReference type="GO" id="GO:0003677">
    <property type="term" value="F:DNA binding"/>
    <property type="evidence" value="ECO:0007669"/>
    <property type="project" value="InterPro"/>
</dbReference>
<organism evidence="3 4">
    <name type="scientific">Glossina pallidipes</name>
    <name type="common">Tsetse fly</name>
    <dbReference type="NCBI Taxonomy" id="7398"/>
    <lineage>
        <taxon>Eukaryota</taxon>
        <taxon>Metazoa</taxon>
        <taxon>Ecdysozoa</taxon>
        <taxon>Arthropoda</taxon>
        <taxon>Hexapoda</taxon>
        <taxon>Insecta</taxon>
        <taxon>Pterygota</taxon>
        <taxon>Neoptera</taxon>
        <taxon>Endopterygota</taxon>
        <taxon>Diptera</taxon>
        <taxon>Brachycera</taxon>
        <taxon>Muscomorpha</taxon>
        <taxon>Hippoboscoidea</taxon>
        <taxon>Glossinidae</taxon>
        <taxon>Glossina</taxon>
    </lineage>
</organism>
<keyword evidence="4" id="KW-1185">Reference proteome</keyword>
<reference evidence="3" key="2">
    <citation type="submission" date="2020-05" db="UniProtKB">
        <authorList>
            <consortium name="EnsemblMetazoa"/>
        </authorList>
    </citation>
    <scope>IDENTIFICATION</scope>
    <source>
        <strain evidence="3">IAEA</strain>
    </source>
</reference>
<dbReference type="GO" id="GO:0005634">
    <property type="term" value="C:nucleus"/>
    <property type="evidence" value="ECO:0007669"/>
    <property type="project" value="UniProtKB-SubCell"/>
</dbReference>
<evidence type="ECO:0000259" key="2">
    <source>
        <dbReference type="PROSITE" id="PS51031"/>
    </source>
</evidence>
<proteinExistence type="predicted"/>
<dbReference type="PROSITE" id="PS51031">
    <property type="entry name" value="BESS"/>
    <property type="match status" value="1"/>
</dbReference>
<dbReference type="Proteomes" id="UP000092445">
    <property type="component" value="Unassembled WGS sequence"/>
</dbReference>
<name>A0A1B0AGQ4_GLOPL</name>
<evidence type="ECO:0000313" key="4">
    <source>
        <dbReference type="Proteomes" id="UP000092445"/>
    </source>
</evidence>
<dbReference type="InterPro" id="IPR004210">
    <property type="entry name" value="BESS_motif"/>
</dbReference>
<evidence type="ECO:0000256" key="1">
    <source>
        <dbReference type="PROSITE-ProRule" id="PRU00371"/>
    </source>
</evidence>
<evidence type="ECO:0000313" key="3">
    <source>
        <dbReference type="EnsemblMetazoa" id="GPAI045153-PA"/>
    </source>
</evidence>